<feature type="domain" description="Quinolinate phosphoribosyl transferase N-terminal" evidence="9">
    <location>
        <begin position="27"/>
        <end position="128"/>
    </location>
</feature>
<dbReference type="GO" id="GO:0004516">
    <property type="term" value="F:nicotinate phosphoribosyltransferase activity"/>
    <property type="evidence" value="ECO:0007669"/>
    <property type="project" value="UniProtKB-EC"/>
</dbReference>
<organism evidence="10 11">
    <name type="scientific">Thermofilum pendens (strain DSM 2475 / Hrk 5)</name>
    <dbReference type="NCBI Taxonomy" id="368408"/>
    <lineage>
        <taxon>Archaea</taxon>
        <taxon>Thermoproteota</taxon>
        <taxon>Thermoprotei</taxon>
        <taxon>Thermofilales</taxon>
        <taxon>Thermofilaceae</taxon>
        <taxon>Thermofilum</taxon>
    </lineage>
</organism>
<proteinExistence type="predicted"/>
<keyword evidence="11" id="KW-1185">Reference proteome</keyword>
<keyword evidence="3" id="KW-0597">Phosphoprotein</keyword>
<evidence type="ECO:0000256" key="7">
    <source>
        <dbReference type="ARBA" id="ARBA00048668"/>
    </source>
</evidence>
<dbReference type="GO" id="GO:0004514">
    <property type="term" value="F:nicotinate-nucleotide diphosphorylase (carboxylating) activity"/>
    <property type="evidence" value="ECO:0007669"/>
    <property type="project" value="InterPro"/>
</dbReference>
<evidence type="ECO:0000313" key="11">
    <source>
        <dbReference type="Proteomes" id="UP000000641"/>
    </source>
</evidence>
<sequence>MAQRSEAWEKRFIYATFDEIKAGLTTDIYFVRTRRILEKYGLLDAEVHMEVTASRLPEDYRWGVFAGLREVLKLLEGKRVTVRALPEGTLFKAQDYYGYKIPVLTVEGPYGEFVELETPLLGFLASASGIATKAARVKKAAGDKLVLSFGARRQHPALAPFVEFYAYIGGADAVSAVLGAEALGIKPTGTMPHSLLIIFRAFKGDHSLGWKAFDEVIEKDVARVALADTFFDETEEVVLAAKTLGEKLWGVRLDTPGSRRGNFEDIIREVRWRLDTLGYKHVKIVVSGGIDEYRIPSLARAGADAFGVGAAISTAPPIDFAMDITAVKREGRWVPISKRGKLPGKKQVYRCDKCMVDVVVLEGSEPPVCPKCGAQMEPLLETFIEDGRPTKRVESPQEVRARVLEQLSRLEEI</sequence>
<evidence type="ECO:0000256" key="3">
    <source>
        <dbReference type="ARBA" id="ARBA00022553"/>
    </source>
</evidence>
<dbReference type="KEGG" id="tpe:Tpen_0859"/>
<keyword evidence="4" id="KW-0436">Ligase</keyword>
<evidence type="ECO:0000259" key="9">
    <source>
        <dbReference type="Pfam" id="PF02749"/>
    </source>
</evidence>
<comment type="catalytic activity">
    <reaction evidence="7">
        <text>5-phospho-alpha-D-ribose 1-diphosphate + nicotinate + ATP + H2O = nicotinate beta-D-ribonucleotide + ADP + phosphate + diphosphate</text>
        <dbReference type="Rhea" id="RHEA:36163"/>
        <dbReference type="ChEBI" id="CHEBI:15377"/>
        <dbReference type="ChEBI" id="CHEBI:30616"/>
        <dbReference type="ChEBI" id="CHEBI:32544"/>
        <dbReference type="ChEBI" id="CHEBI:33019"/>
        <dbReference type="ChEBI" id="CHEBI:43474"/>
        <dbReference type="ChEBI" id="CHEBI:57502"/>
        <dbReference type="ChEBI" id="CHEBI:58017"/>
        <dbReference type="ChEBI" id="CHEBI:456216"/>
        <dbReference type="EC" id="6.3.4.21"/>
    </reaction>
</comment>
<dbReference type="InterPro" id="IPR013785">
    <property type="entry name" value="Aldolase_TIM"/>
</dbReference>
<dbReference type="EMBL" id="CP000505">
    <property type="protein sequence ID" value="ABL78260.1"/>
    <property type="molecule type" value="Genomic_DNA"/>
</dbReference>
<dbReference type="Pfam" id="PF01729">
    <property type="entry name" value="QRPTase_C"/>
    <property type="match status" value="1"/>
</dbReference>
<dbReference type="InterPro" id="IPR035809">
    <property type="entry name" value="NAPRTase_arc-type"/>
</dbReference>
<evidence type="ECO:0000259" key="8">
    <source>
        <dbReference type="Pfam" id="PF01729"/>
    </source>
</evidence>
<dbReference type="CDD" id="cd01571">
    <property type="entry name" value="NAPRTase_B"/>
    <property type="match status" value="1"/>
</dbReference>
<dbReference type="NCBIfam" id="NF006415">
    <property type="entry name" value="PRK08662.1"/>
    <property type="match status" value="1"/>
</dbReference>
<accession>A1RYI0</accession>
<dbReference type="Gene3D" id="3.90.1170.20">
    <property type="entry name" value="Quinolinate phosphoribosyl transferase, N-terminal domain"/>
    <property type="match status" value="1"/>
</dbReference>
<dbReference type="EC" id="6.3.4.21" evidence="2"/>
<dbReference type="PIRSF" id="PIRSF000484">
    <property type="entry name" value="NAPRT"/>
    <property type="match status" value="1"/>
</dbReference>
<feature type="domain" description="Quinolinate phosphoribosyl transferase C-terminal" evidence="8">
    <location>
        <begin position="130"/>
        <end position="323"/>
    </location>
</feature>
<evidence type="ECO:0000256" key="6">
    <source>
        <dbReference type="ARBA" id="ARBA00022679"/>
    </source>
</evidence>
<dbReference type="InterPro" id="IPR002638">
    <property type="entry name" value="Quinolinate_PRibosylTrfase_C"/>
</dbReference>
<keyword evidence="6 10" id="KW-0808">Transferase</keyword>
<dbReference type="PANTHER" id="PTHR43202">
    <property type="entry name" value="NICOTINATE-NUCLEOTIDE PYROPHOSPHORYLASE"/>
    <property type="match status" value="1"/>
</dbReference>
<dbReference type="InterPro" id="IPR037128">
    <property type="entry name" value="Quinolinate_PRibosylTase_N_sf"/>
</dbReference>
<evidence type="ECO:0000256" key="5">
    <source>
        <dbReference type="ARBA" id="ARBA00022642"/>
    </source>
</evidence>
<evidence type="ECO:0000256" key="1">
    <source>
        <dbReference type="ARBA" id="ARBA00004952"/>
    </source>
</evidence>
<dbReference type="GeneID" id="4602202"/>
<evidence type="ECO:0000256" key="4">
    <source>
        <dbReference type="ARBA" id="ARBA00022598"/>
    </source>
</evidence>
<dbReference type="SUPFAM" id="SSF51690">
    <property type="entry name" value="Nicotinate/Quinolinate PRTase C-terminal domain-like"/>
    <property type="match status" value="1"/>
</dbReference>
<dbReference type="InterPro" id="IPR022412">
    <property type="entry name" value="Quinolinate_PRibosylTrfase_N"/>
</dbReference>
<dbReference type="InterPro" id="IPR036068">
    <property type="entry name" value="Nicotinate_pribotase-like_C"/>
</dbReference>
<dbReference type="AlphaFoldDB" id="A1RYI0"/>
<dbReference type="GO" id="GO:0009435">
    <property type="term" value="P:NAD+ biosynthetic process"/>
    <property type="evidence" value="ECO:0007669"/>
    <property type="project" value="UniProtKB-UniPathway"/>
</dbReference>
<protein>
    <recommendedName>
        <fullName evidence="2">nicotinate phosphoribosyltransferase</fullName>
        <ecNumber evidence="2">6.3.4.21</ecNumber>
    </recommendedName>
</protein>
<dbReference type="InterPro" id="IPR053190">
    <property type="entry name" value="NAPRTase-like"/>
</dbReference>
<comment type="pathway">
    <text evidence="1">Cofactor biosynthesis; NAD(+) biosynthesis; nicotinate D-ribonucleotide from nicotinate: step 1/1.</text>
</comment>
<dbReference type="UniPathway" id="UPA00253">
    <property type="reaction ID" value="UER00457"/>
</dbReference>
<dbReference type="PANTHER" id="PTHR43202:SF1">
    <property type="entry name" value="NICOTINATE PHOSPHORIBOSYLTRANSFERASE"/>
    <property type="match status" value="1"/>
</dbReference>
<dbReference type="SUPFAM" id="SSF54675">
    <property type="entry name" value="Nicotinate/Quinolinate PRTase N-terminal domain-like"/>
    <property type="match status" value="1"/>
</dbReference>
<dbReference type="RefSeq" id="WP_011752525.1">
    <property type="nucleotide sequence ID" value="NC_008698.1"/>
</dbReference>
<keyword evidence="5" id="KW-0662">Pyridine nucleotide biosynthesis</keyword>
<reference evidence="11" key="1">
    <citation type="journal article" date="2008" name="J. Bacteriol.">
        <title>Genome sequence of Thermofilum pendens reveals an exceptional loss of biosynthetic pathways without genome reduction.</title>
        <authorList>
            <person name="Anderson I."/>
            <person name="Rodriguez J."/>
            <person name="Susanti D."/>
            <person name="Porat I."/>
            <person name="Reich C."/>
            <person name="Ulrich L.E."/>
            <person name="Elkins J.G."/>
            <person name="Mavromatis K."/>
            <person name="Lykidis A."/>
            <person name="Kim E."/>
            <person name="Thompson L.S."/>
            <person name="Nolan M."/>
            <person name="Land M."/>
            <person name="Copeland A."/>
            <person name="Lapidus A."/>
            <person name="Lucas S."/>
            <person name="Detter C."/>
            <person name="Zhulin I.B."/>
            <person name="Olsen G.J."/>
            <person name="Whitman W."/>
            <person name="Mukhopadhyay B."/>
            <person name="Bristow J."/>
            <person name="Kyrpides N."/>
        </authorList>
    </citation>
    <scope>NUCLEOTIDE SEQUENCE [LARGE SCALE GENOMIC DNA]</scope>
    <source>
        <strain evidence="11">DSM 2475 / Hrk 5</strain>
    </source>
</reference>
<evidence type="ECO:0000256" key="2">
    <source>
        <dbReference type="ARBA" id="ARBA00013236"/>
    </source>
</evidence>
<dbReference type="EnsemblBacteria" id="ABL78260">
    <property type="protein sequence ID" value="ABL78260"/>
    <property type="gene ID" value="Tpen_0859"/>
</dbReference>
<dbReference type="eggNOG" id="arCOG01481">
    <property type="taxonomic scope" value="Archaea"/>
</dbReference>
<gene>
    <name evidence="10" type="ordered locus">Tpen_0859</name>
</gene>
<name>A1RYI0_THEPD</name>
<dbReference type="Gene3D" id="3.20.20.70">
    <property type="entry name" value="Aldolase class I"/>
    <property type="match status" value="1"/>
</dbReference>
<evidence type="ECO:0000313" key="10">
    <source>
        <dbReference type="EMBL" id="ABL78260.1"/>
    </source>
</evidence>
<dbReference type="Pfam" id="PF02749">
    <property type="entry name" value="QRPTase_N"/>
    <property type="match status" value="1"/>
</dbReference>
<dbReference type="InterPro" id="IPR007229">
    <property type="entry name" value="Nic_PRibTrfase-Fam"/>
</dbReference>
<dbReference type="STRING" id="368408.Tpen_0859"/>
<dbReference type="HOGENOM" id="CLU_043773_0_0_2"/>
<dbReference type="Proteomes" id="UP000000641">
    <property type="component" value="Chromosome"/>
</dbReference>